<gene>
    <name evidence="6" type="ORF">AURANDRAFT_34189</name>
</gene>
<dbReference type="InterPro" id="IPR050230">
    <property type="entry name" value="CALM/Myosin/TropC-like"/>
</dbReference>
<feature type="domain" description="EF-hand" evidence="5">
    <location>
        <begin position="161"/>
        <end position="196"/>
    </location>
</feature>
<dbReference type="EMBL" id="GL833177">
    <property type="protein sequence ID" value="EGB03307.1"/>
    <property type="molecule type" value="Genomic_DNA"/>
</dbReference>
<dbReference type="PROSITE" id="PS00018">
    <property type="entry name" value="EF_HAND_1"/>
    <property type="match status" value="3"/>
</dbReference>
<dbReference type="FunFam" id="1.10.238.10:FF:000001">
    <property type="entry name" value="Calmodulin 1"/>
    <property type="match status" value="1"/>
</dbReference>
<dbReference type="CDD" id="cd00051">
    <property type="entry name" value="EFh"/>
    <property type="match status" value="2"/>
</dbReference>
<dbReference type="OrthoDB" id="26525at2759"/>
<proteinExistence type="predicted"/>
<evidence type="ECO:0000259" key="5">
    <source>
        <dbReference type="PROSITE" id="PS50222"/>
    </source>
</evidence>
<reference evidence="6 7" key="1">
    <citation type="journal article" date="2011" name="Proc. Natl. Acad. Sci. U.S.A.">
        <title>Niche of harmful alga Aureococcus anophagefferens revealed through ecogenomics.</title>
        <authorList>
            <person name="Gobler C.J."/>
            <person name="Berry D.L."/>
            <person name="Dyhrman S.T."/>
            <person name="Wilhelm S.W."/>
            <person name="Salamov A."/>
            <person name="Lobanov A.V."/>
            <person name="Zhang Y."/>
            <person name="Collier J.L."/>
            <person name="Wurch L.L."/>
            <person name="Kustka A.B."/>
            <person name="Dill B.D."/>
            <person name="Shah M."/>
            <person name="VerBerkmoes N.C."/>
            <person name="Kuo A."/>
            <person name="Terry A."/>
            <person name="Pangilinan J."/>
            <person name="Lindquist E.A."/>
            <person name="Lucas S."/>
            <person name="Paulsen I.T."/>
            <person name="Hattenrath-Lehmann T.K."/>
            <person name="Talmage S.C."/>
            <person name="Walker E.A."/>
            <person name="Koch F."/>
            <person name="Burson A.M."/>
            <person name="Marcoval M.A."/>
            <person name="Tang Y.Z."/>
            <person name="Lecleir G.R."/>
            <person name="Coyne K.J."/>
            <person name="Berg G.M."/>
            <person name="Bertrand E.M."/>
            <person name="Saito M.A."/>
            <person name="Gladyshev V.N."/>
            <person name="Grigoriev I.V."/>
        </authorList>
    </citation>
    <scope>NUCLEOTIDE SEQUENCE [LARGE SCALE GENOMIC DNA]</scope>
    <source>
        <strain evidence="7">CCMP 1984</strain>
    </source>
</reference>
<dbReference type="PANTHER" id="PTHR23048:SF0">
    <property type="entry name" value="CALMODULIN LIKE 3"/>
    <property type="match status" value="1"/>
</dbReference>
<accession>F0YNJ6</accession>
<keyword evidence="2" id="KW-0677">Repeat</keyword>
<dbReference type="eggNOG" id="KOG0027">
    <property type="taxonomic scope" value="Eukaryota"/>
</dbReference>
<dbReference type="InterPro" id="IPR011992">
    <property type="entry name" value="EF-hand-dom_pair"/>
</dbReference>
<evidence type="ECO:0000256" key="3">
    <source>
        <dbReference type="ARBA" id="ARBA00022837"/>
    </source>
</evidence>
<evidence type="ECO:0000313" key="6">
    <source>
        <dbReference type="EMBL" id="EGB03307.1"/>
    </source>
</evidence>
<protein>
    <recommendedName>
        <fullName evidence="1">Calmodulin</fullName>
    </recommendedName>
</protein>
<dbReference type="Gene3D" id="1.10.238.10">
    <property type="entry name" value="EF-hand"/>
    <property type="match status" value="2"/>
</dbReference>
<dbReference type="OMA" id="NTKDIMD"/>
<dbReference type="KEGG" id="aaf:AURANDRAFT_34189"/>
<feature type="region of interest" description="Disordered" evidence="4">
    <location>
        <begin position="1"/>
        <end position="24"/>
    </location>
</feature>
<evidence type="ECO:0000256" key="1">
    <source>
        <dbReference type="ARBA" id="ARBA00020786"/>
    </source>
</evidence>
<dbReference type="GO" id="GO:0016460">
    <property type="term" value="C:myosin II complex"/>
    <property type="evidence" value="ECO:0007669"/>
    <property type="project" value="TreeGrafter"/>
</dbReference>
<sequence length="197" mass="22528">MTAFEKKKWSGAQTATGKHIKKKARARRASVAALSELRREERDVFALRQRSHWQRIFNLFDEDGQGSIDRGEMRDLLVKFACDAKPEQLDTIIDNLDNDNSGEISFDEFFSFATKLTHYVASCDPDELVHDMFNLLDQDGSGTITVHEMHNVVHEMLGQDLSVEDVFNVVQDIDVDGNGELDMEEFSVLLERFGIYH</sequence>
<name>F0YNJ6_AURAN</name>
<organism evidence="7">
    <name type="scientific">Aureococcus anophagefferens</name>
    <name type="common">Harmful bloom alga</name>
    <dbReference type="NCBI Taxonomy" id="44056"/>
    <lineage>
        <taxon>Eukaryota</taxon>
        <taxon>Sar</taxon>
        <taxon>Stramenopiles</taxon>
        <taxon>Ochrophyta</taxon>
        <taxon>Pelagophyceae</taxon>
        <taxon>Pelagomonadales</taxon>
        <taxon>Pelagomonadaceae</taxon>
        <taxon>Aureococcus</taxon>
    </lineage>
</organism>
<feature type="domain" description="EF-hand" evidence="5">
    <location>
        <begin position="84"/>
        <end position="119"/>
    </location>
</feature>
<evidence type="ECO:0000256" key="2">
    <source>
        <dbReference type="ARBA" id="ARBA00022737"/>
    </source>
</evidence>
<dbReference type="Proteomes" id="UP000002729">
    <property type="component" value="Unassembled WGS sequence"/>
</dbReference>
<feature type="domain" description="EF-hand" evidence="5">
    <location>
        <begin position="124"/>
        <end position="159"/>
    </location>
</feature>
<dbReference type="GO" id="GO:0005509">
    <property type="term" value="F:calcium ion binding"/>
    <property type="evidence" value="ECO:0007669"/>
    <property type="project" value="InterPro"/>
</dbReference>
<keyword evidence="3" id="KW-0106">Calcium</keyword>
<dbReference type="AlphaFoldDB" id="F0YNJ6"/>
<evidence type="ECO:0000313" key="7">
    <source>
        <dbReference type="Proteomes" id="UP000002729"/>
    </source>
</evidence>
<dbReference type="InParanoid" id="F0YNJ6"/>
<dbReference type="GeneID" id="20221395"/>
<dbReference type="PANTHER" id="PTHR23048">
    <property type="entry name" value="MYOSIN LIGHT CHAIN 1, 3"/>
    <property type="match status" value="1"/>
</dbReference>
<dbReference type="Pfam" id="PF13499">
    <property type="entry name" value="EF-hand_7"/>
    <property type="match status" value="2"/>
</dbReference>
<feature type="domain" description="EF-hand" evidence="5">
    <location>
        <begin position="48"/>
        <end position="83"/>
    </location>
</feature>
<dbReference type="InterPro" id="IPR018247">
    <property type="entry name" value="EF_Hand_1_Ca_BS"/>
</dbReference>
<dbReference type="PROSITE" id="PS50222">
    <property type="entry name" value="EF_HAND_2"/>
    <property type="match status" value="4"/>
</dbReference>
<dbReference type="RefSeq" id="XP_009041987.1">
    <property type="nucleotide sequence ID" value="XM_009043739.1"/>
</dbReference>
<dbReference type="SUPFAM" id="SSF47473">
    <property type="entry name" value="EF-hand"/>
    <property type="match status" value="1"/>
</dbReference>
<evidence type="ECO:0000256" key="4">
    <source>
        <dbReference type="SAM" id="MobiDB-lite"/>
    </source>
</evidence>
<keyword evidence="7" id="KW-1185">Reference proteome</keyword>
<dbReference type="SMART" id="SM00054">
    <property type="entry name" value="EFh"/>
    <property type="match status" value="4"/>
</dbReference>
<dbReference type="InterPro" id="IPR002048">
    <property type="entry name" value="EF_hand_dom"/>
</dbReference>